<name>A0AAV2CEQ6_9ROSI</name>
<evidence type="ECO:0000256" key="1">
    <source>
        <dbReference type="SAM" id="MobiDB-lite"/>
    </source>
</evidence>
<sequence>MSDDNFDMETVIIDDITDEEELNPMGEEWQPKLGLHQDLQGNTKSQTNDRKQPMAWGENKKKLFSEAVQEVEWYVAESDSEDIAEAVKEDD</sequence>
<reference evidence="2 3" key="1">
    <citation type="submission" date="2024-04" db="EMBL/GenBank/DDBJ databases">
        <authorList>
            <person name="Fracassetti M."/>
        </authorList>
    </citation>
    <scope>NUCLEOTIDE SEQUENCE [LARGE SCALE GENOMIC DNA]</scope>
</reference>
<dbReference type="Proteomes" id="UP001497516">
    <property type="component" value="Chromosome 1"/>
</dbReference>
<keyword evidence="3" id="KW-1185">Reference proteome</keyword>
<feature type="region of interest" description="Disordered" evidence="1">
    <location>
        <begin position="37"/>
        <end position="59"/>
    </location>
</feature>
<evidence type="ECO:0000313" key="3">
    <source>
        <dbReference type="Proteomes" id="UP001497516"/>
    </source>
</evidence>
<proteinExistence type="predicted"/>
<organism evidence="2 3">
    <name type="scientific">Linum trigynum</name>
    <dbReference type="NCBI Taxonomy" id="586398"/>
    <lineage>
        <taxon>Eukaryota</taxon>
        <taxon>Viridiplantae</taxon>
        <taxon>Streptophyta</taxon>
        <taxon>Embryophyta</taxon>
        <taxon>Tracheophyta</taxon>
        <taxon>Spermatophyta</taxon>
        <taxon>Magnoliopsida</taxon>
        <taxon>eudicotyledons</taxon>
        <taxon>Gunneridae</taxon>
        <taxon>Pentapetalae</taxon>
        <taxon>rosids</taxon>
        <taxon>fabids</taxon>
        <taxon>Malpighiales</taxon>
        <taxon>Linaceae</taxon>
        <taxon>Linum</taxon>
    </lineage>
</organism>
<evidence type="ECO:0000313" key="2">
    <source>
        <dbReference type="EMBL" id="CAL1355000.1"/>
    </source>
</evidence>
<feature type="compositionally biased region" description="Basic and acidic residues" evidence="1">
    <location>
        <begin position="47"/>
        <end position="59"/>
    </location>
</feature>
<gene>
    <name evidence="2" type="ORF">LTRI10_LOCUS2780</name>
</gene>
<protein>
    <submittedName>
        <fullName evidence="2">Uncharacterized protein</fullName>
    </submittedName>
</protein>
<dbReference type="AlphaFoldDB" id="A0AAV2CEQ6"/>
<accession>A0AAV2CEQ6</accession>
<dbReference type="EMBL" id="OZ034813">
    <property type="protein sequence ID" value="CAL1355000.1"/>
    <property type="molecule type" value="Genomic_DNA"/>
</dbReference>